<dbReference type="GeneID" id="24852543"/>
<name>A0A0E3Q0P4_METMZ</name>
<organism evidence="1 2">
    <name type="scientific">Methanosarcina mazei WWM610</name>
    <dbReference type="NCBI Taxonomy" id="1434117"/>
    <lineage>
        <taxon>Archaea</taxon>
        <taxon>Methanobacteriati</taxon>
        <taxon>Methanobacteriota</taxon>
        <taxon>Stenosarchaea group</taxon>
        <taxon>Methanomicrobia</taxon>
        <taxon>Methanosarcinales</taxon>
        <taxon>Methanosarcinaceae</taxon>
        <taxon>Methanosarcina</taxon>
    </lineage>
</organism>
<evidence type="ECO:0000313" key="1">
    <source>
        <dbReference type="EMBL" id="AKB41755.1"/>
    </source>
</evidence>
<protein>
    <submittedName>
        <fullName evidence="1">Triphosphoribosyl-dephospho-CoA synthetase</fullName>
    </submittedName>
</protein>
<dbReference type="RefSeq" id="WP_015412132.1">
    <property type="nucleotide sequence ID" value="NZ_CP009509.1"/>
</dbReference>
<gene>
    <name evidence="1" type="ORF">MSMAW_2764</name>
</gene>
<sequence>MNPDKTVFSCHNPEWRGERPAPSLIARCAQLAMLLEVSASPKPGNVDREHNYPDTCFEHFVASSVAVYPVFELAAKSTGRIGQLLRSAVYESSAWQQGGNTHFGAFLLLIPLAMAAGEISREQGEQPGCGKTFFRIEAEEFENLASHAHAFVRETDCEDAVEFYRAFGHAGVRVNSVEEFDLEDPEATSDLRNQNITLYSLMEIAKGYDLIANEWTSGFGRCLEGAKIILDFMDARNCREEALAGGSVSICSGTGVNEAVVYTFLKLLSKHRDTFIQTKFDAETADYVSSRAGEVLSGWEISGKKAGDFAFILPRIQEFDSELLDKRINPGSTADIIIAALFIALLGGLRF</sequence>
<dbReference type="GO" id="GO:0005524">
    <property type="term" value="F:ATP binding"/>
    <property type="evidence" value="ECO:0007669"/>
    <property type="project" value="InterPro"/>
</dbReference>
<dbReference type="Pfam" id="PF01874">
    <property type="entry name" value="CitG"/>
    <property type="match status" value="1"/>
</dbReference>
<proteinExistence type="predicted"/>
<dbReference type="PANTHER" id="PTHR42280">
    <property type="entry name" value="CITG FAMILY PROTEIN"/>
    <property type="match status" value="1"/>
</dbReference>
<reference evidence="1 2" key="1">
    <citation type="submission" date="2014-07" db="EMBL/GenBank/DDBJ databases">
        <title>Methanogenic archaea and the global carbon cycle.</title>
        <authorList>
            <person name="Henriksen J.R."/>
            <person name="Luke J."/>
            <person name="Reinhart S."/>
            <person name="Benedict M.N."/>
            <person name="Youngblut N.D."/>
            <person name="Metcalf M.E."/>
            <person name="Whitaker R.J."/>
            <person name="Metcalf W.W."/>
        </authorList>
    </citation>
    <scope>NUCLEOTIDE SEQUENCE [LARGE SCALE GENOMIC DNA]</scope>
    <source>
        <strain evidence="1 2">WWM610</strain>
    </source>
</reference>
<evidence type="ECO:0000313" key="2">
    <source>
        <dbReference type="Proteomes" id="UP000033058"/>
    </source>
</evidence>
<dbReference type="GO" id="GO:0046917">
    <property type="term" value="F:triphosphoribosyl-dephospho-CoA synthase activity"/>
    <property type="evidence" value="ECO:0007669"/>
    <property type="project" value="InterPro"/>
</dbReference>
<accession>A0A0E3Q0P4</accession>
<dbReference type="PATRIC" id="fig|1434117.4.peg.3514"/>
<dbReference type="InterPro" id="IPR002736">
    <property type="entry name" value="CitG"/>
</dbReference>
<dbReference type="EMBL" id="CP009509">
    <property type="protein sequence ID" value="AKB41755.1"/>
    <property type="molecule type" value="Genomic_DNA"/>
</dbReference>
<dbReference type="PANTHER" id="PTHR42280:SF1">
    <property type="entry name" value="CITG FAMILY PROTEIN"/>
    <property type="match status" value="1"/>
</dbReference>
<dbReference type="Proteomes" id="UP000033058">
    <property type="component" value="Chromosome"/>
</dbReference>
<dbReference type="AlphaFoldDB" id="A0A0E3Q0P4"/>
<dbReference type="HOGENOM" id="CLU_063627_0_0_2"/>
<dbReference type="Gene3D" id="1.10.4200.10">
    <property type="entry name" value="Triphosphoribosyl-dephospho-CoA protein"/>
    <property type="match status" value="1"/>
</dbReference>